<dbReference type="PANTHER" id="PTHR28008">
    <property type="entry name" value="DOMAIN PROTEIN, PUTATIVE (AFU_ORTHOLOGUE AFUA_3G10980)-RELATED"/>
    <property type="match status" value="1"/>
</dbReference>
<dbReference type="EMBL" id="LDOT01000016">
    <property type="protein sequence ID" value="KLV05131.1"/>
    <property type="molecule type" value="Genomic_DNA"/>
</dbReference>
<dbReference type="Proteomes" id="UP000036097">
    <property type="component" value="Unassembled WGS sequence"/>
</dbReference>
<dbReference type="RefSeq" id="WP_047879334.1">
    <property type="nucleotide sequence ID" value="NZ_LDOT01000016.1"/>
</dbReference>
<feature type="transmembrane region" description="Helical" evidence="1">
    <location>
        <begin position="43"/>
        <end position="60"/>
    </location>
</feature>
<protein>
    <submittedName>
        <fullName evidence="2">Membrane protein</fullName>
    </submittedName>
</protein>
<dbReference type="PANTHER" id="PTHR28008:SF1">
    <property type="entry name" value="DOMAIN PROTEIN, PUTATIVE (AFU_ORTHOLOGUE AFUA_3G10980)-RELATED"/>
    <property type="match status" value="1"/>
</dbReference>
<feature type="transmembrane region" description="Helical" evidence="1">
    <location>
        <begin position="67"/>
        <end position="85"/>
    </location>
</feature>
<keyword evidence="1" id="KW-0472">Membrane</keyword>
<reference evidence="2 3" key="1">
    <citation type="submission" date="2015-05" db="EMBL/GenBank/DDBJ databases">
        <title>Photobacterium galathea sp. nov.</title>
        <authorList>
            <person name="Machado H."/>
            <person name="Gram L."/>
        </authorList>
    </citation>
    <scope>NUCLEOTIDE SEQUENCE [LARGE SCALE GENOMIC DNA]</scope>
    <source>
        <strain evidence="2 3">CGMCC 1.12159</strain>
    </source>
</reference>
<comment type="caution">
    <text evidence="2">The sequence shown here is derived from an EMBL/GenBank/DDBJ whole genome shotgun (WGS) entry which is preliminary data.</text>
</comment>
<accession>A0A0J1GZR2</accession>
<dbReference type="AlphaFoldDB" id="A0A0J1GZR2"/>
<proteinExistence type="predicted"/>
<evidence type="ECO:0000256" key="1">
    <source>
        <dbReference type="SAM" id="Phobius"/>
    </source>
</evidence>
<feature type="transmembrane region" description="Helical" evidence="1">
    <location>
        <begin position="12"/>
        <end position="31"/>
    </location>
</feature>
<evidence type="ECO:0000313" key="2">
    <source>
        <dbReference type="EMBL" id="KLV05131.1"/>
    </source>
</evidence>
<feature type="transmembrane region" description="Helical" evidence="1">
    <location>
        <begin position="91"/>
        <end position="114"/>
    </location>
</feature>
<keyword evidence="1" id="KW-0812">Transmembrane</keyword>
<organism evidence="2 3">
    <name type="scientific">Photobacterium aquae</name>
    <dbReference type="NCBI Taxonomy" id="1195763"/>
    <lineage>
        <taxon>Bacteria</taxon>
        <taxon>Pseudomonadati</taxon>
        <taxon>Pseudomonadota</taxon>
        <taxon>Gammaproteobacteria</taxon>
        <taxon>Vibrionales</taxon>
        <taxon>Vibrionaceae</taxon>
        <taxon>Photobacterium</taxon>
    </lineage>
</organism>
<gene>
    <name evidence="2" type="ORF">ABT56_12805</name>
</gene>
<keyword evidence="3" id="KW-1185">Reference proteome</keyword>
<name>A0A0J1GZR2_9GAMM</name>
<dbReference type="OrthoDB" id="582407at2"/>
<sequence length="119" mass="13614">MKSVIRVIDHYWWQLTVVILIAISVLSLTPFEHLPPAPGSDKTHHFVAYAAVAFPLMLRLPRYWYCYLLGLAGWSGIIELIQPYVNRYGEWLDLAANVAGLVIGSLLALAIRYYRRNEI</sequence>
<keyword evidence="1" id="KW-1133">Transmembrane helix</keyword>
<dbReference type="STRING" id="1195763.ABT56_12805"/>
<evidence type="ECO:0000313" key="3">
    <source>
        <dbReference type="Proteomes" id="UP000036097"/>
    </source>
</evidence>
<dbReference type="PATRIC" id="fig|1195763.3.peg.2708"/>